<organism evidence="3 4">
    <name type="scientific">Trichomonas vaginalis (strain ATCC PRA-98 / G3)</name>
    <dbReference type="NCBI Taxonomy" id="412133"/>
    <lineage>
        <taxon>Eukaryota</taxon>
        <taxon>Metamonada</taxon>
        <taxon>Parabasalia</taxon>
        <taxon>Trichomonadida</taxon>
        <taxon>Trichomonadidae</taxon>
        <taxon>Trichomonas</taxon>
    </lineage>
</organism>
<dbReference type="KEGG" id="tva:4756904"/>
<dbReference type="SUPFAM" id="SSF140860">
    <property type="entry name" value="Pseudo ankyrin repeat-like"/>
    <property type="match status" value="1"/>
</dbReference>
<feature type="repeat" description="ANK" evidence="1">
    <location>
        <begin position="315"/>
        <end position="347"/>
    </location>
</feature>
<evidence type="ECO:0000313" key="3">
    <source>
        <dbReference type="EMBL" id="EAX99099.1"/>
    </source>
</evidence>
<protein>
    <submittedName>
        <fullName evidence="3">Ankyrin repeat protein, putative</fullName>
    </submittedName>
</protein>
<dbReference type="Pfam" id="PF12796">
    <property type="entry name" value="Ank_2"/>
    <property type="match status" value="3"/>
</dbReference>
<sequence>MSKAEINQTHYDKLMEIFAGYDDVYNALYRLKTNDKEKLNALYKKIKQNLIDSYHISPGDIINEISQLSIYNNRYMKSYLAIAKQIVDEYHLNHVNEIDAAFDYLFYKEYNIILYEKWEKSFNDFEDSHYSSDIHDKNTIYRSIMDDDIKSFIFFAEGEGFNEDQKIVSLLYPFPFDGISLLELCCYHGSVDCFKILVTKFESKITPNCLRYSFLSGNNDIVYECLKVQKPDFECMKCAIISHNIDFVSFLMTEYNINISLTLCYMYNNLQSFLVYLDQTNDFNTCFLYSPYFHLSSLLEYFISNGADINAKDEDGSTPLHSAAGCNSKEAAEILISNGADINAKTEAGSPPLHFAASRNSKEIVEILISNGTDVNAKRSDGFTPLHLASTNNYKETAEILISNGADINAKTEGGITPLYLASINGNKEIAEILISNGVDVNAKTKFRSTPLHLASGKNSKELAEILISNGADINAKTEAGSPPLHFAASRNSKEIVEILISNGTDVNAKRSDGFTPLHLASTNNYKEIAEILISNGVDVNAKTKFRSTPLHLASGKNSKELAEILISNDADVNAKDEDGSTPLHYASINNCKETAEILNSNKTK</sequence>
<feature type="repeat" description="ANK" evidence="1">
    <location>
        <begin position="348"/>
        <end position="380"/>
    </location>
</feature>
<reference evidence="3" key="1">
    <citation type="submission" date="2006-10" db="EMBL/GenBank/DDBJ databases">
        <authorList>
            <person name="Amadeo P."/>
            <person name="Zhao Q."/>
            <person name="Wortman J."/>
            <person name="Fraser-Liggett C."/>
            <person name="Carlton J."/>
        </authorList>
    </citation>
    <scope>NUCLEOTIDE SEQUENCE</scope>
    <source>
        <strain evidence="3">G3</strain>
    </source>
</reference>
<dbReference type="EMBL" id="DS113650">
    <property type="protein sequence ID" value="EAX99099.1"/>
    <property type="molecule type" value="Genomic_DNA"/>
</dbReference>
<dbReference type="eggNOG" id="KOG4177">
    <property type="taxonomic scope" value="Eukaryota"/>
</dbReference>
<evidence type="ECO:0000313" key="4">
    <source>
        <dbReference type="Proteomes" id="UP000001542"/>
    </source>
</evidence>
<dbReference type="InParanoid" id="A2F7N0"/>
<dbReference type="InterPro" id="IPR002110">
    <property type="entry name" value="Ankyrin_rpt"/>
</dbReference>
<feature type="repeat" description="ANK" evidence="1">
    <location>
        <begin position="447"/>
        <end position="479"/>
    </location>
</feature>
<feature type="repeat" description="ANK" evidence="1">
    <location>
        <begin position="381"/>
        <end position="413"/>
    </location>
</feature>
<feature type="repeat" description="ANK" evidence="1">
    <location>
        <begin position="513"/>
        <end position="545"/>
    </location>
</feature>
<dbReference type="AlphaFoldDB" id="A2F7N0"/>
<dbReference type="VEuPathDB" id="TrichDB:TVAG_457900"/>
<feature type="repeat" description="ANK" evidence="1">
    <location>
        <begin position="414"/>
        <end position="446"/>
    </location>
</feature>
<dbReference type="PRINTS" id="PR01415">
    <property type="entry name" value="ANKYRIN"/>
</dbReference>
<dbReference type="PROSITE" id="PS50297">
    <property type="entry name" value="ANK_REP_REGION"/>
    <property type="match status" value="8"/>
</dbReference>
<dbReference type="VEuPathDB" id="TrichDB:TVAGG3_0909270"/>
<reference evidence="3" key="2">
    <citation type="journal article" date="2007" name="Science">
        <title>Draft genome sequence of the sexually transmitted pathogen Trichomonas vaginalis.</title>
        <authorList>
            <person name="Carlton J.M."/>
            <person name="Hirt R.P."/>
            <person name="Silva J.C."/>
            <person name="Delcher A.L."/>
            <person name="Schatz M."/>
            <person name="Zhao Q."/>
            <person name="Wortman J.R."/>
            <person name="Bidwell S.L."/>
            <person name="Alsmark U.C.M."/>
            <person name="Besteiro S."/>
            <person name="Sicheritz-Ponten T."/>
            <person name="Noel C.J."/>
            <person name="Dacks J.B."/>
            <person name="Foster P.G."/>
            <person name="Simillion C."/>
            <person name="Van de Peer Y."/>
            <person name="Miranda-Saavedra D."/>
            <person name="Barton G.J."/>
            <person name="Westrop G.D."/>
            <person name="Mueller S."/>
            <person name="Dessi D."/>
            <person name="Fiori P.L."/>
            <person name="Ren Q."/>
            <person name="Paulsen I."/>
            <person name="Zhang H."/>
            <person name="Bastida-Corcuera F.D."/>
            <person name="Simoes-Barbosa A."/>
            <person name="Brown M.T."/>
            <person name="Hayes R.D."/>
            <person name="Mukherjee M."/>
            <person name="Okumura C.Y."/>
            <person name="Schneider R."/>
            <person name="Smith A.J."/>
            <person name="Vanacova S."/>
            <person name="Villalvazo M."/>
            <person name="Haas B.J."/>
            <person name="Pertea M."/>
            <person name="Feldblyum T.V."/>
            <person name="Utterback T.R."/>
            <person name="Shu C.L."/>
            <person name="Osoegawa K."/>
            <person name="de Jong P.J."/>
            <person name="Hrdy I."/>
            <person name="Horvathova L."/>
            <person name="Zubacova Z."/>
            <person name="Dolezal P."/>
            <person name="Malik S.B."/>
            <person name="Logsdon J.M. Jr."/>
            <person name="Henze K."/>
            <person name="Gupta A."/>
            <person name="Wang C.C."/>
            <person name="Dunne R.L."/>
            <person name="Upcroft J.A."/>
            <person name="Upcroft P."/>
            <person name="White O."/>
            <person name="Salzberg S.L."/>
            <person name="Tang P."/>
            <person name="Chiu C.-H."/>
            <person name="Lee Y.-S."/>
            <person name="Embley T.M."/>
            <person name="Coombs G.H."/>
            <person name="Mottram J.C."/>
            <person name="Tachezy J."/>
            <person name="Fraser-Liggett C.M."/>
            <person name="Johnson P.J."/>
        </authorList>
    </citation>
    <scope>NUCLEOTIDE SEQUENCE [LARGE SCALE GENOMIC DNA]</scope>
    <source>
        <strain evidence="3">G3</strain>
    </source>
</reference>
<dbReference type="PANTHER" id="PTHR24182">
    <property type="entry name" value="ANKYRIN REPEAT AND SOCS BOX CONTAINING 4"/>
    <property type="match status" value="1"/>
</dbReference>
<dbReference type="Pfam" id="PF13637">
    <property type="entry name" value="Ank_4"/>
    <property type="match status" value="1"/>
</dbReference>
<dbReference type="Gene3D" id="1.25.40.20">
    <property type="entry name" value="Ankyrin repeat-containing domain"/>
    <property type="match status" value="3"/>
</dbReference>
<name>A2F7N0_TRIV3</name>
<dbReference type="InterPro" id="IPR020683">
    <property type="entry name" value="DUF3447"/>
</dbReference>
<dbReference type="PROSITE" id="PS50088">
    <property type="entry name" value="ANK_REPEAT"/>
    <property type="match status" value="8"/>
</dbReference>
<feature type="repeat" description="ANK" evidence="1">
    <location>
        <begin position="480"/>
        <end position="512"/>
    </location>
</feature>
<dbReference type="SMR" id="A2F7N0"/>
<keyword evidence="1" id="KW-0040">ANK repeat</keyword>
<dbReference type="Pfam" id="PF00023">
    <property type="entry name" value="Ank"/>
    <property type="match status" value="1"/>
</dbReference>
<evidence type="ECO:0000256" key="1">
    <source>
        <dbReference type="PROSITE-ProRule" id="PRU00023"/>
    </source>
</evidence>
<keyword evidence="4" id="KW-1185">Reference proteome</keyword>
<gene>
    <name evidence="3" type="ORF">TVAG_457900</name>
</gene>
<dbReference type="PANTHER" id="PTHR24182:SF13">
    <property type="entry name" value="LD18443P"/>
    <property type="match status" value="1"/>
</dbReference>
<accession>A2F7N0</accession>
<dbReference type="STRING" id="5722.A2F7N0"/>
<dbReference type="Proteomes" id="UP000001542">
    <property type="component" value="Unassembled WGS sequence"/>
</dbReference>
<feature type="repeat" description="ANK" evidence="1">
    <location>
        <begin position="546"/>
        <end position="578"/>
    </location>
</feature>
<dbReference type="SMART" id="SM00248">
    <property type="entry name" value="ANK"/>
    <property type="match status" value="12"/>
</dbReference>
<dbReference type="Pfam" id="PF11929">
    <property type="entry name" value="DUF3447"/>
    <property type="match status" value="1"/>
</dbReference>
<dbReference type="InterPro" id="IPR036770">
    <property type="entry name" value="Ankyrin_rpt-contain_sf"/>
</dbReference>
<dbReference type="SUPFAM" id="SSF48403">
    <property type="entry name" value="Ankyrin repeat"/>
    <property type="match status" value="1"/>
</dbReference>
<evidence type="ECO:0000259" key="2">
    <source>
        <dbReference type="Pfam" id="PF11929"/>
    </source>
</evidence>
<dbReference type="RefSeq" id="XP_001312029.1">
    <property type="nucleotide sequence ID" value="XM_001312028.1"/>
</dbReference>
<dbReference type="OrthoDB" id="430364at2759"/>
<proteinExistence type="predicted"/>
<feature type="domain" description="DUF3447" evidence="2">
    <location>
        <begin position="201"/>
        <end position="276"/>
    </location>
</feature>